<dbReference type="Proteomes" id="UP000633509">
    <property type="component" value="Unassembled WGS sequence"/>
</dbReference>
<dbReference type="InterPro" id="IPR029058">
    <property type="entry name" value="AB_hydrolase_fold"/>
</dbReference>
<sequence>MARTSIRRLLGGVLVFTAVVVASFAGAAAFLLTAAASTAIPVLATAGLVVMAGTAFLIGRPAFTLLGARGPRRAATLTALGATAALAVLASVTVLRPGPIPQAAPAPAGVRYWELPTGSRIAYVHAPATGTPRPTPVIFLHGGPGTPGEGIPVGGEALAAAGFDVYSYDQVGAGRSTRLPDVTGYTVARHVADLEAIRRTIGADRLVIVGQSWGGSLAAQYVAAHPDRVAKVVFTAPGALWPGSRPDSDFSRRLTPEEQRRYDELAGSPRMLTMSILLGINPNAAHALMGDREADARFHELALVGRNTGSCPGAPVREPHGNRQGFYVNQITSEDFLRVPDPRPKLRHVRVPVLIMRGSCDFIPVEGADEYRRTFPDATLVPVANAGHSIAGDQPDAYTRLLRTFLTER</sequence>
<name>A0ABR9M067_9ACTN</name>
<dbReference type="Pfam" id="PF00561">
    <property type="entry name" value="Abhydrolase_1"/>
    <property type="match status" value="1"/>
</dbReference>
<feature type="transmembrane region" description="Helical" evidence="3">
    <location>
        <begin position="42"/>
        <end position="63"/>
    </location>
</feature>
<feature type="domain" description="AB hydrolase-1" evidence="4">
    <location>
        <begin position="136"/>
        <end position="390"/>
    </location>
</feature>
<evidence type="ECO:0000256" key="1">
    <source>
        <dbReference type="ARBA" id="ARBA00010088"/>
    </source>
</evidence>
<evidence type="ECO:0000313" key="5">
    <source>
        <dbReference type="EMBL" id="MBE1586289.1"/>
    </source>
</evidence>
<protein>
    <submittedName>
        <fullName evidence="5">Proline iminopeptidase</fullName>
        <ecNumber evidence="5">3.4.11.5</ecNumber>
    </submittedName>
</protein>
<evidence type="ECO:0000313" key="6">
    <source>
        <dbReference type="Proteomes" id="UP000633509"/>
    </source>
</evidence>
<organism evidence="5 6">
    <name type="scientific">Nonomuraea angiospora</name>
    <dbReference type="NCBI Taxonomy" id="46172"/>
    <lineage>
        <taxon>Bacteria</taxon>
        <taxon>Bacillati</taxon>
        <taxon>Actinomycetota</taxon>
        <taxon>Actinomycetes</taxon>
        <taxon>Streptosporangiales</taxon>
        <taxon>Streptosporangiaceae</taxon>
        <taxon>Nonomuraea</taxon>
    </lineage>
</organism>
<keyword evidence="2 5" id="KW-0378">Hydrolase</keyword>
<dbReference type="PANTHER" id="PTHR43194:SF2">
    <property type="entry name" value="PEROXISOMAL MEMBRANE PROTEIN LPX1"/>
    <property type="match status" value="1"/>
</dbReference>
<keyword evidence="3" id="KW-1133">Transmembrane helix</keyword>
<reference evidence="5 6" key="1">
    <citation type="submission" date="2020-10" db="EMBL/GenBank/DDBJ databases">
        <title>Sequencing the genomes of 1000 actinobacteria strains.</title>
        <authorList>
            <person name="Klenk H.-P."/>
        </authorList>
    </citation>
    <scope>NUCLEOTIDE SEQUENCE [LARGE SCALE GENOMIC DNA]</scope>
    <source>
        <strain evidence="5 6">DSM 43173</strain>
    </source>
</reference>
<dbReference type="InterPro" id="IPR000073">
    <property type="entry name" value="AB_hydrolase_1"/>
</dbReference>
<accession>A0ABR9M067</accession>
<dbReference type="EMBL" id="JADBEK010000001">
    <property type="protein sequence ID" value="MBE1586289.1"/>
    <property type="molecule type" value="Genomic_DNA"/>
</dbReference>
<dbReference type="SUPFAM" id="SSF53474">
    <property type="entry name" value="alpha/beta-Hydrolases"/>
    <property type="match status" value="1"/>
</dbReference>
<keyword evidence="3" id="KW-0472">Membrane</keyword>
<feature type="transmembrane region" description="Helical" evidence="3">
    <location>
        <begin position="75"/>
        <end position="95"/>
    </location>
</feature>
<dbReference type="RefSeq" id="WP_192786883.1">
    <property type="nucleotide sequence ID" value="NZ_JADBEK010000001.1"/>
</dbReference>
<comment type="caution">
    <text evidence="5">The sequence shown here is derived from an EMBL/GenBank/DDBJ whole genome shotgun (WGS) entry which is preliminary data.</text>
</comment>
<dbReference type="InterPro" id="IPR002410">
    <property type="entry name" value="Peptidase_S33"/>
</dbReference>
<evidence type="ECO:0000256" key="2">
    <source>
        <dbReference type="ARBA" id="ARBA00022801"/>
    </source>
</evidence>
<dbReference type="Gene3D" id="3.40.50.1820">
    <property type="entry name" value="alpha/beta hydrolase"/>
    <property type="match status" value="1"/>
</dbReference>
<dbReference type="EC" id="3.4.11.5" evidence="5"/>
<dbReference type="GO" id="GO:0004177">
    <property type="term" value="F:aminopeptidase activity"/>
    <property type="evidence" value="ECO:0007669"/>
    <property type="project" value="UniProtKB-KW"/>
</dbReference>
<feature type="transmembrane region" description="Helical" evidence="3">
    <location>
        <begin position="12"/>
        <end position="36"/>
    </location>
</feature>
<evidence type="ECO:0000259" key="4">
    <source>
        <dbReference type="Pfam" id="PF00561"/>
    </source>
</evidence>
<proteinExistence type="inferred from homology"/>
<evidence type="ECO:0000256" key="3">
    <source>
        <dbReference type="SAM" id="Phobius"/>
    </source>
</evidence>
<gene>
    <name evidence="5" type="ORF">H4W80_004547</name>
</gene>
<keyword evidence="3" id="KW-0812">Transmembrane</keyword>
<dbReference type="PRINTS" id="PR00111">
    <property type="entry name" value="ABHYDROLASE"/>
</dbReference>
<keyword evidence="6" id="KW-1185">Reference proteome</keyword>
<comment type="similarity">
    <text evidence="1">Belongs to the peptidase S33 family.</text>
</comment>
<keyword evidence="5" id="KW-0645">Protease</keyword>
<keyword evidence="5" id="KW-0031">Aminopeptidase</keyword>
<dbReference type="PANTHER" id="PTHR43194">
    <property type="entry name" value="HYDROLASE ALPHA/BETA FOLD FAMILY"/>
    <property type="match status" value="1"/>
</dbReference>
<dbReference type="InterPro" id="IPR050228">
    <property type="entry name" value="Carboxylesterase_BioH"/>
</dbReference>
<dbReference type="PRINTS" id="PR00793">
    <property type="entry name" value="PROAMNOPTASE"/>
</dbReference>